<dbReference type="EMBL" id="DSID01000405">
    <property type="protein sequence ID" value="HEX70661.1"/>
    <property type="molecule type" value="Genomic_DNA"/>
</dbReference>
<reference evidence="1" key="1">
    <citation type="journal article" date="2020" name="mSystems">
        <title>Genome- and Community-Level Interaction Insights into Carbon Utilization and Element Cycling Functions of Hydrothermarchaeota in Hydrothermal Sediment.</title>
        <authorList>
            <person name="Zhou Z."/>
            <person name="Liu Y."/>
            <person name="Xu W."/>
            <person name="Pan J."/>
            <person name="Luo Z.H."/>
            <person name="Li M."/>
        </authorList>
    </citation>
    <scope>NUCLEOTIDE SEQUENCE [LARGE SCALE GENOMIC DNA]</scope>
    <source>
        <strain evidence="1">SpSt-192</strain>
    </source>
</reference>
<dbReference type="AlphaFoldDB" id="A0A7C3AQ28"/>
<protein>
    <submittedName>
        <fullName evidence="1">Uncharacterized protein</fullName>
    </submittedName>
</protein>
<comment type="caution">
    <text evidence="1">The sequence shown here is derived from an EMBL/GenBank/DDBJ whole genome shotgun (WGS) entry which is preliminary data.</text>
</comment>
<proteinExistence type="predicted"/>
<gene>
    <name evidence="1" type="ORF">ENP13_05395</name>
</gene>
<sequence length="96" mass="10590">MSPEQLTVRVAWVRGTMQVEDAALFDEDLRVMLVDPISDILRVYEGQAFEVKVVDMPHLLIEKEALQDLARAIVPNPLIVNAGVVGLHALVLTAIC</sequence>
<evidence type="ECO:0000313" key="1">
    <source>
        <dbReference type="EMBL" id="HEX70661.1"/>
    </source>
</evidence>
<accession>A0A7C3AQ28</accession>
<name>A0A7C3AQ28_9BACT</name>
<organism evidence="1">
    <name type="scientific">Thermorudis sp</name>
    <dbReference type="NCBI Taxonomy" id="1969470"/>
    <lineage>
        <taxon>Bacteria</taxon>
        <taxon>Pseudomonadati</taxon>
        <taxon>Thermomicrobiota</taxon>
        <taxon>Thermomicrobia</taxon>
        <taxon>Thermomicrobia incertae sedis</taxon>
        <taxon>Thermorudis</taxon>
    </lineage>
</organism>